<sequence>MDKYHVLEFIGEGSFAKVHKGRKKYSGQIVALKFISKVNKSEKELRNLKHEIEILRNLHHDNIIQMLDSFETDKEVVVVTEYADGELFGLLEDDGSLSEEQVQSIACQLISALHYLHSHRIMHRDMKPQNILLCKDKVKLCDFGFARAMSVETMVLTSIKGTPLYMSPELVEDKPYDHNADLWALGCILYEIFTGNPPFYTNNLYQLVDMIVKGQVKWPKTMSPSFKNFLQGLLTKDPSKRLSWPQLADHEFIKSGVKIPDLTASIMEPLTVQMSEEQLKKKQAQQKAKAPPPGTSRILS</sequence>
<keyword evidence="15" id="KW-0175">Coiled coil</keyword>
<dbReference type="Gene3D" id="1.10.510.10">
    <property type="entry name" value="Transferase(Phosphotransferase) domain 1"/>
    <property type="match status" value="1"/>
</dbReference>
<keyword evidence="8 13" id="KW-0067">ATP-binding</keyword>
<dbReference type="PROSITE" id="PS50011">
    <property type="entry name" value="PROTEIN_KINASE_DOM"/>
    <property type="match status" value="1"/>
</dbReference>
<dbReference type="GO" id="GO:0007224">
    <property type="term" value="P:smoothened signaling pathway"/>
    <property type="evidence" value="ECO:0007669"/>
    <property type="project" value="TreeGrafter"/>
</dbReference>
<reference evidence="18 19" key="1">
    <citation type="journal article" date="2018" name="Sci. Rep.">
        <title>Genomic signatures of local adaptation to the degree of environmental predictability in rotifers.</title>
        <authorList>
            <person name="Franch-Gras L."/>
            <person name="Hahn C."/>
            <person name="Garcia-Roger E.M."/>
            <person name="Carmona M.J."/>
            <person name="Serra M."/>
            <person name="Gomez A."/>
        </authorList>
    </citation>
    <scope>NUCLEOTIDE SEQUENCE [LARGE SCALE GENOMIC DNA]</scope>
    <source>
        <strain evidence="18">HYR1</strain>
    </source>
</reference>
<dbReference type="SMART" id="SM00220">
    <property type="entry name" value="S_TKc"/>
    <property type="match status" value="1"/>
</dbReference>
<comment type="similarity">
    <text evidence="14">Belongs to the protein kinase superfamily.</text>
</comment>
<evidence type="ECO:0000256" key="16">
    <source>
        <dbReference type="SAM" id="MobiDB-lite"/>
    </source>
</evidence>
<dbReference type="AlphaFoldDB" id="A0A3M7SEA1"/>
<dbReference type="EMBL" id="REGN01001528">
    <property type="protein sequence ID" value="RNA34059.1"/>
    <property type="molecule type" value="Genomic_DNA"/>
</dbReference>
<feature type="domain" description="Protein kinase" evidence="17">
    <location>
        <begin position="4"/>
        <end position="253"/>
    </location>
</feature>
<feature type="non-terminal residue" evidence="18">
    <location>
        <position position="300"/>
    </location>
</feature>
<evidence type="ECO:0000256" key="14">
    <source>
        <dbReference type="RuleBase" id="RU000304"/>
    </source>
</evidence>
<dbReference type="PROSITE" id="PS00108">
    <property type="entry name" value="PROTEIN_KINASE_ST"/>
    <property type="match status" value="1"/>
</dbReference>
<keyword evidence="3" id="KW-0963">Cytoplasm</keyword>
<proteinExistence type="inferred from homology"/>
<evidence type="ECO:0000256" key="12">
    <source>
        <dbReference type="ARBA" id="ARBA00075375"/>
    </source>
</evidence>
<keyword evidence="7 18" id="KW-0418">Kinase</keyword>
<feature type="coiled-coil region" evidence="15">
    <location>
        <begin position="31"/>
        <end position="58"/>
    </location>
</feature>
<feature type="region of interest" description="Disordered" evidence="16">
    <location>
        <begin position="277"/>
        <end position="300"/>
    </location>
</feature>
<evidence type="ECO:0000256" key="8">
    <source>
        <dbReference type="ARBA" id="ARBA00022840"/>
    </source>
</evidence>
<dbReference type="GO" id="GO:0004674">
    <property type="term" value="F:protein serine/threonine kinase activity"/>
    <property type="evidence" value="ECO:0007669"/>
    <property type="project" value="UniProtKB-KW"/>
</dbReference>
<dbReference type="InterPro" id="IPR000719">
    <property type="entry name" value="Prot_kinase_dom"/>
</dbReference>
<evidence type="ECO:0000256" key="15">
    <source>
        <dbReference type="SAM" id="Coils"/>
    </source>
</evidence>
<dbReference type="InterPro" id="IPR008271">
    <property type="entry name" value="Ser/Thr_kinase_AS"/>
</dbReference>
<dbReference type="CDD" id="cd14002">
    <property type="entry name" value="STKc_STK36"/>
    <property type="match status" value="1"/>
</dbReference>
<feature type="binding site" evidence="13">
    <location>
        <position position="33"/>
    </location>
    <ligand>
        <name>ATP</name>
        <dbReference type="ChEBI" id="CHEBI:30616"/>
    </ligand>
</feature>
<evidence type="ECO:0000256" key="1">
    <source>
        <dbReference type="ARBA" id="ARBA00004245"/>
    </source>
</evidence>
<dbReference type="SUPFAM" id="SSF56112">
    <property type="entry name" value="Protein kinase-like (PK-like)"/>
    <property type="match status" value="1"/>
</dbReference>
<dbReference type="STRING" id="10195.A0A3M7SEA1"/>
<evidence type="ECO:0000256" key="9">
    <source>
        <dbReference type="ARBA" id="ARBA00023212"/>
    </source>
</evidence>
<evidence type="ECO:0000256" key="7">
    <source>
        <dbReference type="ARBA" id="ARBA00022777"/>
    </source>
</evidence>
<dbReference type="SMR" id="A0A3M7SEA1"/>
<protein>
    <recommendedName>
        <fullName evidence="2">non-specific serine/threonine protein kinase</fullName>
        <ecNumber evidence="2">2.7.11.1</ecNumber>
    </recommendedName>
    <alternativeName>
        <fullName evidence="12">Fused homolog</fullName>
    </alternativeName>
</protein>
<evidence type="ECO:0000313" key="19">
    <source>
        <dbReference type="Proteomes" id="UP000276133"/>
    </source>
</evidence>
<dbReference type="Proteomes" id="UP000276133">
    <property type="component" value="Unassembled WGS sequence"/>
</dbReference>
<keyword evidence="6 13" id="KW-0547">Nucleotide-binding</keyword>
<comment type="subcellular location">
    <subcellularLocation>
        <location evidence="1">Cytoplasm</location>
        <location evidence="1">Cytoskeleton</location>
    </subcellularLocation>
</comment>
<keyword evidence="4 14" id="KW-0723">Serine/threonine-protein kinase</keyword>
<dbReference type="FunFam" id="3.30.200.20:FF:000042">
    <property type="entry name" value="Aurora kinase A"/>
    <property type="match status" value="1"/>
</dbReference>
<dbReference type="GO" id="GO:0005856">
    <property type="term" value="C:cytoskeleton"/>
    <property type="evidence" value="ECO:0007669"/>
    <property type="project" value="UniProtKB-SubCell"/>
</dbReference>
<dbReference type="FunFam" id="1.10.510.10:FF:000292">
    <property type="entry name" value="Serine/threonine-protein kinase 36"/>
    <property type="match status" value="1"/>
</dbReference>
<comment type="caution">
    <text evidence="18">The sequence shown here is derived from an EMBL/GenBank/DDBJ whole genome shotgun (WGS) entry which is preliminary data.</text>
</comment>
<dbReference type="PROSITE" id="PS00107">
    <property type="entry name" value="PROTEIN_KINASE_ATP"/>
    <property type="match status" value="1"/>
</dbReference>
<evidence type="ECO:0000256" key="4">
    <source>
        <dbReference type="ARBA" id="ARBA00022527"/>
    </source>
</evidence>
<keyword evidence="19" id="KW-1185">Reference proteome</keyword>
<keyword evidence="9" id="KW-0206">Cytoskeleton</keyword>
<name>A0A3M7SEA1_BRAPC</name>
<dbReference type="InterPro" id="IPR011009">
    <property type="entry name" value="Kinase-like_dom_sf"/>
</dbReference>
<evidence type="ECO:0000256" key="3">
    <source>
        <dbReference type="ARBA" id="ARBA00022490"/>
    </source>
</evidence>
<comment type="catalytic activity">
    <reaction evidence="11">
        <text>L-seryl-[protein] + ATP = O-phospho-L-seryl-[protein] + ADP + H(+)</text>
        <dbReference type="Rhea" id="RHEA:17989"/>
        <dbReference type="Rhea" id="RHEA-COMP:9863"/>
        <dbReference type="Rhea" id="RHEA-COMP:11604"/>
        <dbReference type="ChEBI" id="CHEBI:15378"/>
        <dbReference type="ChEBI" id="CHEBI:29999"/>
        <dbReference type="ChEBI" id="CHEBI:30616"/>
        <dbReference type="ChEBI" id="CHEBI:83421"/>
        <dbReference type="ChEBI" id="CHEBI:456216"/>
        <dbReference type="EC" id="2.7.11.1"/>
    </reaction>
</comment>
<evidence type="ECO:0000256" key="13">
    <source>
        <dbReference type="PROSITE-ProRule" id="PRU10141"/>
    </source>
</evidence>
<evidence type="ECO:0000256" key="10">
    <source>
        <dbReference type="ARBA" id="ARBA00047899"/>
    </source>
</evidence>
<gene>
    <name evidence="18" type="ORF">BpHYR1_044040</name>
</gene>
<evidence type="ECO:0000256" key="6">
    <source>
        <dbReference type="ARBA" id="ARBA00022741"/>
    </source>
</evidence>
<keyword evidence="5" id="KW-0808">Transferase</keyword>
<evidence type="ECO:0000256" key="11">
    <source>
        <dbReference type="ARBA" id="ARBA00048679"/>
    </source>
</evidence>
<dbReference type="Pfam" id="PF00069">
    <property type="entry name" value="Pkinase"/>
    <property type="match status" value="1"/>
</dbReference>
<dbReference type="EC" id="2.7.11.1" evidence="2"/>
<dbReference type="GO" id="GO:0005524">
    <property type="term" value="F:ATP binding"/>
    <property type="evidence" value="ECO:0007669"/>
    <property type="project" value="UniProtKB-UniRule"/>
</dbReference>
<evidence type="ECO:0000256" key="2">
    <source>
        <dbReference type="ARBA" id="ARBA00012513"/>
    </source>
</evidence>
<evidence type="ECO:0000313" key="18">
    <source>
        <dbReference type="EMBL" id="RNA34059.1"/>
    </source>
</evidence>
<dbReference type="GO" id="GO:0005737">
    <property type="term" value="C:cytoplasm"/>
    <property type="evidence" value="ECO:0007669"/>
    <property type="project" value="UniProtKB-ARBA"/>
</dbReference>
<dbReference type="PANTHER" id="PTHR22983:SF6">
    <property type="entry name" value="SERINE_THREONINE-PROTEIN KINASE 36"/>
    <property type="match status" value="1"/>
</dbReference>
<comment type="catalytic activity">
    <reaction evidence="10">
        <text>L-threonyl-[protein] + ATP = O-phospho-L-threonyl-[protein] + ADP + H(+)</text>
        <dbReference type="Rhea" id="RHEA:46608"/>
        <dbReference type="Rhea" id="RHEA-COMP:11060"/>
        <dbReference type="Rhea" id="RHEA-COMP:11605"/>
        <dbReference type="ChEBI" id="CHEBI:15378"/>
        <dbReference type="ChEBI" id="CHEBI:30013"/>
        <dbReference type="ChEBI" id="CHEBI:30616"/>
        <dbReference type="ChEBI" id="CHEBI:61977"/>
        <dbReference type="ChEBI" id="CHEBI:456216"/>
        <dbReference type="EC" id="2.7.11.1"/>
    </reaction>
</comment>
<organism evidence="18 19">
    <name type="scientific">Brachionus plicatilis</name>
    <name type="common">Marine rotifer</name>
    <name type="synonym">Brachionus muelleri</name>
    <dbReference type="NCBI Taxonomy" id="10195"/>
    <lineage>
        <taxon>Eukaryota</taxon>
        <taxon>Metazoa</taxon>
        <taxon>Spiralia</taxon>
        <taxon>Gnathifera</taxon>
        <taxon>Rotifera</taxon>
        <taxon>Eurotatoria</taxon>
        <taxon>Monogononta</taxon>
        <taxon>Pseudotrocha</taxon>
        <taxon>Ploima</taxon>
        <taxon>Brachionidae</taxon>
        <taxon>Brachionus</taxon>
    </lineage>
</organism>
<accession>A0A3M7SEA1</accession>
<evidence type="ECO:0000259" key="17">
    <source>
        <dbReference type="PROSITE" id="PS50011"/>
    </source>
</evidence>
<evidence type="ECO:0000256" key="5">
    <source>
        <dbReference type="ARBA" id="ARBA00022679"/>
    </source>
</evidence>
<dbReference type="OrthoDB" id="266718at2759"/>
<dbReference type="InterPro" id="IPR017441">
    <property type="entry name" value="Protein_kinase_ATP_BS"/>
</dbReference>
<dbReference type="PANTHER" id="PTHR22983">
    <property type="entry name" value="PROTEIN KINASE RELATED"/>
    <property type="match status" value="1"/>
</dbReference>